<dbReference type="EMBL" id="JASCZI010181840">
    <property type="protein sequence ID" value="MED6186060.1"/>
    <property type="molecule type" value="Genomic_DNA"/>
</dbReference>
<keyword evidence="3" id="KW-1185">Reference proteome</keyword>
<evidence type="ECO:0000256" key="1">
    <source>
        <dbReference type="SAM" id="MobiDB-lite"/>
    </source>
</evidence>
<evidence type="ECO:0000313" key="3">
    <source>
        <dbReference type="Proteomes" id="UP001341840"/>
    </source>
</evidence>
<feature type="region of interest" description="Disordered" evidence="1">
    <location>
        <begin position="134"/>
        <end position="179"/>
    </location>
</feature>
<comment type="caution">
    <text evidence="2">The sequence shown here is derived from an EMBL/GenBank/DDBJ whole genome shotgun (WGS) entry which is preliminary data.</text>
</comment>
<feature type="compositionally biased region" description="Low complexity" evidence="1">
    <location>
        <begin position="162"/>
        <end position="179"/>
    </location>
</feature>
<sequence length="179" mass="19652">MRLLTCRICLKDLSISGSKTNKSGSAFDRSIQKVELGLARALDLARKFEIPFLTLILTLPDGTVWSRGTRCGRTVNKIAALTSHSHGRAVRPGGRACIGRMHLETLQGTREVPVYPPPRVPMMDACRYRSLFGQSRVVPPSPQRDASEPSEEDFEEHDNTQTSSDTSHSSVDISSVDAS</sequence>
<protein>
    <submittedName>
        <fullName evidence="2">Uncharacterized protein</fullName>
    </submittedName>
</protein>
<accession>A0ABU6WJN2</accession>
<organism evidence="2 3">
    <name type="scientific">Stylosanthes scabra</name>
    <dbReference type="NCBI Taxonomy" id="79078"/>
    <lineage>
        <taxon>Eukaryota</taxon>
        <taxon>Viridiplantae</taxon>
        <taxon>Streptophyta</taxon>
        <taxon>Embryophyta</taxon>
        <taxon>Tracheophyta</taxon>
        <taxon>Spermatophyta</taxon>
        <taxon>Magnoliopsida</taxon>
        <taxon>eudicotyledons</taxon>
        <taxon>Gunneridae</taxon>
        <taxon>Pentapetalae</taxon>
        <taxon>rosids</taxon>
        <taxon>fabids</taxon>
        <taxon>Fabales</taxon>
        <taxon>Fabaceae</taxon>
        <taxon>Papilionoideae</taxon>
        <taxon>50 kb inversion clade</taxon>
        <taxon>dalbergioids sensu lato</taxon>
        <taxon>Dalbergieae</taxon>
        <taxon>Pterocarpus clade</taxon>
        <taxon>Stylosanthes</taxon>
    </lineage>
</organism>
<reference evidence="2 3" key="1">
    <citation type="journal article" date="2023" name="Plants (Basel)">
        <title>Bridging the Gap: Combining Genomics and Transcriptomics Approaches to Understand Stylosanthes scabra, an Orphan Legume from the Brazilian Caatinga.</title>
        <authorList>
            <person name="Ferreira-Neto J.R.C."/>
            <person name="da Silva M.D."/>
            <person name="Binneck E."/>
            <person name="de Melo N.F."/>
            <person name="da Silva R.H."/>
            <person name="de Melo A.L.T.M."/>
            <person name="Pandolfi V."/>
            <person name="Bustamante F.O."/>
            <person name="Brasileiro-Vidal A.C."/>
            <person name="Benko-Iseppon A.M."/>
        </authorList>
    </citation>
    <scope>NUCLEOTIDE SEQUENCE [LARGE SCALE GENOMIC DNA]</scope>
    <source>
        <tissue evidence="2">Leaves</tissue>
    </source>
</reference>
<evidence type="ECO:0000313" key="2">
    <source>
        <dbReference type="EMBL" id="MED6186060.1"/>
    </source>
</evidence>
<dbReference type="Proteomes" id="UP001341840">
    <property type="component" value="Unassembled WGS sequence"/>
</dbReference>
<gene>
    <name evidence="2" type="ORF">PIB30_063158</name>
</gene>
<name>A0ABU6WJN2_9FABA</name>
<proteinExistence type="predicted"/>